<dbReference type="PANTHER" id="PTHR43660:SF1">
    <property type="entry name" value="DIPEPTIDYL CARBOXYPEPTIDASE"/>
    <property type="match status" value="1"/>
</dbReference>
<evidence type="ECO:0000256" key="4">
    <source>
        <dbReference type="ARBA" id="ARBA00022801"/>
    </source>
</evidence>
<dbReference type="InterPro" id="IPR034005">
    <property type="entry name" value="M3A_DCP"/>
</dbReference>
<evidence type="ECO:0000313" key="13">
    <source>
        <dbReference type="Proteomes" id="UP000386281"/>
    </source>
</evidence>
<comment type="similarity">
    <text evidence="1 8">Belongs to the peptidase M3 family.</text>
</comment>
<feature type="transmembrane region" description="Helical" evidence="7">
    <location>
        <begin position="1075"/>
        <end position="1096"/>
    </location>
</feature>
<comment type="similarity">
    <text evidence="7">Belongs to the vitamin uptake transporter (VUT/ECF) (TC 2.A.88) family. Q precursor transporter subfamily.</text>
</comment>
<feature type="domain" description="YbaK/aminoacyl-tRNA synthetase-associated" evidence="11">
    <location>
        <begin position="742"/>
        <end position="860"/>
    </location>
</feature>
<evidence type="ECO:0000256" key="2">
    <source>
        <dbReference type="ARBA" id="ARBA00022670"/>
    </source>
</evidence>
<dbReference type="Gene3D" id="3.40.390.10">
    <property type="entry name" value="Collagenase (Catalytic Domain)"/>
    <property type="match status" value="1"/>
</dbReference>
<dbReference type="AlphaFoldDB" id="A0A449DCB1"/>
<keyword evidence="2 8" id="KW-0645">Protease</keyword>
<feature type="compositionally biased region" description="Low complexity" evidence="9">
    <location>
        <begin position="702"/>
        <end position="712"/>
    </location>
</feature>
<keyword evidence="5 8" id="KW-0862">Zinc</keyword>
<feature type="region of interest" description="Disordered" evidence="9">
    <location>
        <begin position="864"/>
        <end position="895"/>
    </location>
</feature>
<feature type="transmembrane region" description="Helical" evidence="7">
    <location>
        <begin position="1007"/>
        <end position="1031"/>
    </location>
</feature>
<dbReference type="InterPro" id="IPR045090">
    <property type="entry name" value="Pept_M3A_M3B"/>
</dbReference>
<feature type="transmembrane region" description="Helical" evidence="7">
    <location>
        <begin position="968"/>
        <end position="987"/>
    </location>
</feature>
<comment type="function">
    <text evidence="7">Involved in the import of queuosine (Q) precursors, required for Q precursor salvage.</text>
</comment>
<dbReference type="FunFam" id="3.40.390.10:FF:000009">
    <property type="entry name" value="Oligopeptidase A"/>
    <property type="match status" value="1"/>
</dbReference>
<evidence type="ECO:0000256" key="7">
    <source>
        <dbReference type="HAMAP-Rule" id="MF_02088"/>
    </source>
</evidence>
<protein>
    <recommendedName>
        <fullName evidence="7">Probable queuosine precursor transporter</fullName>
        <shortName evidence="7">Q precursor transporter</shortName>
    </recommendedName>
</protein>
<comment type="cofactor">
    <cofactor evidence="8">
        <name>Zn(2+)</name>
        <dbReference type="ChEBI" id="CHEBI:29105"/>
    </cofactor>
    <text evidence="8">Binds 1 zinc ion.</text>
</comment>
<feature type="transmembrane region" description="Helical" evidence="7">
    <location>
        <begin position="1043"/>
        <end position="1069"/>
    </location>
</feature>
<keyword evidence="7" id="KW-0472">Membrane</keyword>
<dbReference type="EMBL" id="CAACXN010000020">
    <property type="protein sequence ID" value="VEW15213.1"/>
    <property type="molecule type" value="Genomic_DNA"/>
</dbReference>
<feature type="domain" description="Peptidase M3A/M3B catalytic" evidence="10">
    <location>
        <begin position="248"/>
        <end position="686"/>
    </location>
</feature>
<evidence type="ECO:0000259" key="11">
    <source>
        <dbReference type="Pfam" id="PF04073"/>
    </source>
</evidence>
<keyword evidence="7" id="KW-0812">Transmembrane</keyword>
<feature type="transmembrane region" description="Helical" evidence="7">
    <location>
        <begin position="909"/>
        <end position="928"/>
    </location>
</feature>
<proteinExistence type="inferred from homology"/>
<organism evidence="12 13">
    <name type="scientific">Brevibacterium casei</name>
    <dbReference type="NCBI Taxonomy" id="33889"/>
    <lineage>
        <taxon>Bacteria</taxon>
        <taxon>Bacillati</taxon>
        <taxon>Actinomycetota</taxon>
        <taxon>Actinomycetes</taxon>
        <taxon>Micrococcales</taxon>
        <taxon>Brevibacteriaceae</taxon>
        <taxon>Brevibacterium</taxon>
    </lineage>
</organism>
<evidence type="ECO:0000256" key="1">
    <source>
        <dbReference type="ARBA" id="ARBA00006040"/>
    </source>
</evidence>
<dbReference type="Gene3D" id="3.90.960.10">
    <property type="entry name" value="YbaK/aminoacyl-tRNA synthetase-associated domain"/>
    <property type="match status" value="1"/>
</dbReference>
<dbReference type="GO" id="GO:0005829">
    <property type="term" value="C:cytosol"/>
    <property type="evidence" value="ECO:0007669"/>
    <property type="project" value="UniProtKB-ARBA"/>
</dbReference>
<dbReference type="GO" id="GO:0005886">
    <property type="term" value="C:plasma membrane"/>
    <property type="evidence" value="ECO:0007669"/>
    <property type="project" value="UniProtKB-SubCell"/>
</dbReference>
<dbReference type="PANTHER" id="PTHR43660">
    <property type="entry name" value="DIPEPTIDYL CARBOXYPEPTIDASE"/>
    <property type="match status" value="1"/>
</dbReference>
<dbReference type="HAMAP" id="MF_02088">
    <property type="entry name" value="Q_prec_transport"/>
    <property type="match status" value="1"/>
</dbReference>
<name>A0A449DCB1_9MICO</name>
<gene>
    <name evidence="12" type="primary">dcp</name>
    <name evidence="12" type="ORF">NCTC12391_03372</name>
</gene>
<dbReference type="Pfam" id="PF01432">
    <property type="entry name" value="Peptidase_M3"/>
    <property type="match status" value="1"/>
</dbReference>
<dbReference type="InterPro" id="IPR036754">
    <property type="entry name" value="YbaK/aa-tRNA-synt-asso_dom_sf"/>
</dbReference>
<evidence type="ECO:0000256" key="3">
    <source>
        <dbReference type="ARBA" id="ARBA00022723"/>
    </source>
</evidence>
<dbReference type="Gene3D" id="1.10.1370.10">
    <property type="entry name" value="Neurolysin, domain 3"/>
    <property type="match status" value="1"/>
</dbReference>
<feature type="compositionally biased region" description="Low complexity" evidence="9">
    <location>
        <begin position="867"/>
        <end position="883"/>
    </location>
</feature>
<dbReference type="Pfam" id="PF04073">
    <property type="entry name" value="tRNA_edit"/>
    <property type="match status" value="1"/>
</dbReference>
<evidence type="ECO:0000256" key="9">
    <source>
        <dbReference type="SAM" id="MobiDB-lite"/>
    </source>
</evidence>
<dbReference type="InterPro" id="IPR007214">
    <property type="entry name" value="YbaK/aa-tRNA-synth-assoc-dom"/>
</dbReference>
<evidence type="ECO:0000256" key="5">
    <source>
        <dbReference type="ARBA" id="ARBA00022833"/>
    </source>
</evidence>
<dbReference type="InterPro" id="IPR024079">
    <property type="entry name" value="MetalloPept_cat_dom_sf"/>
</dbReference>
<comment type="subcellular location">
    <subcellularLocation>
        <location evidence="7">Cell membrane</location>
        <topology evidence="7">Multi-pass membrane protein</topology>
    </subcellularLocation>
</comment>
<dbReference type="GO" id="GO:0006508">
    <property type="term" value="P:proteolysis"/>
    <property type="evidence" value="ECO:0007669"/>
    <property type="project" value="UniProtKB-KW"/>
</dbReference>
<dbReference type="CDD" id="cd06456">
    <property type="entry name" value="M3A_DCP"/>
    <property type="match status" value="1"/>
</dbReference>
<dbReference type="SUPFAM" id="SSF55826">
    <property type="entry name" value="YbaK/ProRS associated domain"/>
    <property type="match status" value="1"/>
</dbReference>
<keyword evidence="7" id="KW-1133">Transmembrane helix</keyword>
<keyword evidence="6 8" id="KW-0482">Metalloprotease</keyword>
<dbReference type="SUPFAM" id="SSF55486">
    <property type="entry name" value="Metalloproteases ('zincins'), catalytic domain"/>
    <property type="match status" value="1"/>
</dbReference>
<keyword evidence="4 8" id="KW-0378">Hydrolase</keyword>
<dbReference type="GO" id="GO:0002161">
    <property type="term" value="F:aminoacyl-tRNA deacylase activity"/>
    <property type="evidence" value="ECO:0007669"/>
    <property type="project" value="InterPro"/>
</dbReference>
<keyword evidence="7" id="KW-1003">Cell membrane</keyword>
<dbReference type="CDD" id="cd04333">
    <property type="entry name" value="ProX_deacylase"/>
    <property type="match status" value="1"/>
</dbReference>
<keyword evidence="12" id="KW-0121">Carboxypeptidase</keyword>
<feature type="region of interest" description="Disordered" evidence="9">
    <location>
        <begin position="688"/>
        <end position="718"/>
    </location>
</feature>
<dbReference type="InterPro" id="IPR024077">
    <property type="entry name" value="Neurolysin/TOP_dom2"/>
</dbReference>
<dbReference type="NCBIfam" id="TIGR00697">
    <property type="entry name" value="queuosine precursor transporter"/>
    <property type="match status" value="1"/>
</dbReference>
<accession>A0A449DCB1</accession>
<evidence type="ECO:0000259" key="10">
    <source>
        <dbReference type="Pfam" id="PF01432"/>
    </source>
</evidence>
<dbReference type="InterPro" id="IPR003744">
    <property type="entry name" value="YhhQ"/>
</dbReference>
<keyword evidence="7" id="KW-0813">Transport</keyword>
<keyword evidence="3 8" id="KW-0479">Metal-binding</keyword>
<reference evidence="12 13" key="1">
    <citation type="submission" date="2019-02" db="EMBL/GenBank/DDBJ databases">
        <authorList>
            <consortium name="Pathogen Informatics"/>
        </authorList>
    </citation>
    <scope>NUCLEOTIDE SEQUENCE [LARGE SCALE GENOMIC DNA]</scope>
    <source>
        <strain evidence="12 13">3012STDY7078520</strain>
    </source>
</reference>
<sequence>MREDREESGTTTMSSEPTAIDVWEALLDPQGDFSLPDFSAVTPDTLSTAARAATDFALAEVEHIVTDDADPTFVTTTVRFESATVPMARLAALVRTIESNHLTPELTDAVAEVWVRLSATRTEMLLGVDLFHRIEQVPVTDLNPEDKRHQELTVENFVRAGARLGEEDRAHMATIEAELTALSTSFSRALGTDTRELAVHLGEADELKGLSEDQIAAAATRAGERDESGYLLGLNNFTQQLVLGPLESTATREHVLRNSMARGARGGDGDTRAQVSDITALRALQAKLLGYPSYSSYAIDNQTAGGPDAAADIVSSLIAPANAQLAAELDTVRDRYGLDEIAPSDVMHYLAKYRQDEFGIDPDEVAQYFEFDTVLTDGVFFAATGLYGITFAPAEGVVGWHDDVSAYEVTDVGGRTLGLILIDPYARDTKRGGAWMDQLVPASRLTGDLPVVTLSLNLAKPGPGRPTLLSPTELTTLFHEFGHVLHGLFANSTYPSTAGTSVPRDYVEFPSQFNEMWRFHPQVLPHYAKHVETGEPMPEAMVASLIAGEDFGQGFSTIEYLAAAMLDLSWHSLEAGEHITDVLSFESEVLDAAGFSPLVPPRYRTTYFGHIFASGYAAGYYSYLYSEVIAAWVSEWFESQGGLNREAGEAFREAILAPGYSVDPMTAIEKFFGVRPDVAPLLRRRGLAEPVPEGSDPSPAEADAGTGATADDTAPKHHANNTRIAEILTDNGIEPQITVFSEATPTAASAAEKVGVDVGAIANSLVFSAGGDPVLIMTSGAHRVDTDHVASLIGVDSLDRADKDLVRAATGQVIGGVAPIGHPAPIPTFIDTALRDFPVLWAAAGTPQSMMPLTYDQLVTLTGGRRSPLSPTSPETPSPDSDSGQPGRTPDPAEPTHRLAAFASSRGRYYAIFLAVFCAVLIISNISATKVIGFGPIVTDGGAFLFPIAYILGDVISEVYGFKAARKAVITGFALQVLATLVFWLVLISPPGPGYENQDAFAAVLGFYPRIVLASLAGYFVGQLLNSYVLVAVKKRMGESKLWVRLLTSTGVGEFVDTLLFCTIAFAGVIPGWDFVNYVVVGFVYKVGVEVILLPVTYRVITLVKRHEPSYAQD</sequence>
<dbReference type="GO" id="GO:0004222">
    <property type="term" value="F:metalloendopeptidase activity"/>
    <property type="evidence" value="ECO:0007669"/>
    <property type="project" value="InterPro"/>
</dbReference>
<evidence type="ECO:0000313" key="12">
    <source>
        <dbReference type="EMBL" id="VEW15213.1"/>
    </source>
</evidence>
<dbReference type="InterPro" id="IPR001567">
    <property type="entry name" value="Pept_M3A_M3B_dom"/>
</dbReference>
<dbReference type="Pfam" id="PF02592">
    <property type="entry name" value="Vut_1"/>
    <property type="match status" value="1"/>
</dbReference>
<evidence type="ECO:0000256" key="8">
    <source>
        <dbReference type="RuleBase" id="RU003435"/>
    </source>
</evidence>
<dbReference type="Proteomes" id="UP000386281">
    <property type="component" value="Unassembled WGS sequence"/>
</dbReference>
<evidence type="ECO:0000256" key="6">
    <source>
        <dbReference type="ARBA" id="ARBA00023049"/>
    </source>
</evidence>
<dbReference type="GO" id="GO:0046872">
    <property type="term" value="F:metal ion binding"/>
    <property type="evidence" value="ECO:0007669"/>
    <property type="project" value="UniProtKB-UniRule"/>
</dbReference>
<feature type="transmembrane region" description="Helical" evidence="7">
    <location>
        <begin position="934"/>
        <end position="956"/>
    </location>
</feature>
<dbReference type="GO" id="GO:0022857">
    <property type="term" value="F:transmembrane transporter activity"/>
    <property type="evidence" value="ECO:0007669"/>
    <property type="project" value="UniProtKB-UniRule"/>
</dbReference>
<dbReference type="GO" id="GO:0004180">
    <property type="term" value="F:carboxypeptidase activity"/>
    <property type="evidence" value="ECO:0007669"/>
    <property type="project" value="UniProtKB-KW"/>
</dbReference>